<name>A0A975RAF9_9GAMM</name>
<dbReference type="Proteomes" id="UP000676649">
    <property type="component" value="Chromosome"/>
</dbReference>
<evidence type="ECO:0000313" key="2">
    <source>
        <dbReference type="Proteomes" id="UP000676649"/>
    </source>
</evidence>
<dbReference type="RefSeq" id="WP_215582984.1">
    <property type="nucleotide sequence ID" value="NZ_CP073754.1"/>
</dbReference>
<dbReference type="KEGG" id="mpad:KEF85_01725"/>
<protein>
    <recommendedName>
        <fullName evidence="3">Flagellin N-methylase</fullName>
    </recommendedName>
</protein>
<accession>A0A975RAF9</accession>
<organism evidence="1 2">
    <name type="scientific">Methylomonas paludis</name>
    <dbReference type="NCBI Taxonomy" id="1173101"/>
    <lineage>
        <taxon>Bacteria</taxon>
        <taxon>Pseudomonadati</taxon>
        <taxon>Pseudomonadota</taxon>
        <taxon>Gammaproteobacteria</taxon>
        <taxon>Methylococcales</taxon>
        <taxon>Methylococcaceae</taxon>
        <taxon>Methylomonas</taxon>
    </lineage>
</organism>
<evidence type="ECO:0008006" key="3">
    <source>
        <dbReference type="Google" id="ProtNLM"/>
    </source>
</evidence>
<dbReference type="AlphaFoldDB" id="A0A975RAF9"/>
<sequence>MSIAETTTINPFDTVSFNCTACGKCCNSPPLLSVPELLHHESLFVGSLALRRISSPESEASFDARRGLILSNSDSALLTETLDAQLFSAKQTKSADFYVSLMPMAIDYESLKKCPALAENNQCRIQHNRKPVVCSMVPFDSLYPDSLQHLVLQSRHYGEECIMSGTKAGYQVVIEKQQVVSQEYQTALQQRRAELILEKTVWANQVYTALEQQLLSNPQELAKIPIDTGLLSISILPMLMVLCEISEPCANRCLQYINAQIDLIDSKIAQAIARKIPADKAMTKEFRFFKEKYLQFRPYLLNKLAQPNFRKDMIPSEQVNAVENYLGIVFNATG</sequence>
<gene>
    <name evidence="1" type="ORF">KEF85_01725</name>
</gene>
<reference evidence="1" key="1">
    <citation type="submission" date="2021-04" db="EMBL/GenBank/DDBJ databases">
        <title>Draft genome sequence data of methanotrophic Methylovulum sp. strain S1L and Methylomonas sp. strain S2AM isolated from boreal lake water columns.</title>
        <authorList>
            <person name="Rissanen A.J."/>
            <person name="Mangayil R."/>
            <person name="Svenning M.M."/>
            <person name="Khanongnuch R."/>
        </authorList>
    </citation>
    <scope>NUCLEOTIDE SEQUENCE</scope>
    <source>
        <strain evidence="1">S2AM</strain>
    </source>
</reference>
<dbReference type="EMBL" id="CP073754">
    <property type="protein sequence ID" value="QWF71239.1"/>
    <property type="molecule type" value="Genomic_DNA"/>
</dbReference>
<evidence type="ECO:0000313" key="1">
    <source>
        <dbReference type="EMBL" id="QWF71239.1"/>
    </source>
</evidence>
<keyword evidence="2" id="KW-1185">Reference proteome</keyword>
<proteinExistence type="predicted"/>